<dbReference type="EMBL" id="KE525299">
    <property type="protein sequence ID" value="KFB45168.1"/>
    <property type="molecule type" value="Genomic_DNA"/>
</dbReference>
<keyword evidence="3" id="KW-1185">Reference proteome</keyword>
<dbReference type="EnsemblMetazoa" id="ASIC013126-RA">
    <property type="protein sequence ID" value="ASIC013126-PA"/>
    <property type="gene ID" value="ASIC013126"/>
</dbReference>
<evidence type="ECO:0000313" key="3">
    <source>
        <dbReference type="Proteomes" id="UP000030765"/>
    </source>
</evidence>
<evidence type="ECO:0000313" key="2">
    <source>
        <dbReference type="EnsemblMetazoa" id="ASIC013126-PA"/>
    </source>
</evidence>
<gene>
    <name evidence="1" type="ORF">ZHAS_00013126</name>
</gene>
<reference evidence="1 3" key="1">
    <citation type="journal article" date="2014" name="BMC Genomics">
        <title>Genome sequence of Anopheles sinensis provides insight into genetics basis of mosquito competence for malaria parasites.</title>
        <authorList>
            <person name="Zhou D."/>
            <person name="Zhang D."/>
            <person name="Ding G."/>
            <person name="Shi L."/>
            <person name="Hou Q."/>
            <person name="Ye Y."/>
            <person name="Xu Y."/>
            <person name="Zhou H."/>
            <person name="Xiong C."/>
            <person name="Li S."/>
            <person name="Yu J."/>
            <person name="Hong S."/>
            <person name="Yu X."/>
            <person name="Zou P."/>
            <person name="Chen C."/>
            <person name="Chang X."/>
            <person name="Wang W."/>
            <person name="Lv Y."/>
            <person name="Sun Y."/>
            <person name="Ma L."/>
            <person name="Shen B."/>
            <person name="Zhu C."/>
        </authorList>
    </citation>
    <scope>NUCLEOTIDE SEQUENCE [LARGE SCALE GENOMIC DNA]</scope>
</reference>
<dbReference type="EMBL" id="ATLV01020346">
    <property type="status" value="NOT_ANNOTATED_CDS"/>
    <property type="molecule type" value="Genomic_DNA"/>
</dbReference>
<protein>
    <submittedName>
        <fullName evidence="1 2">Glutamate racemase</fullName>
    </submittedName>
</protein>
<name>A0A084W4M4_ANOSI</name>
<organism evidence="1">
    <name type="scientific">Anopheles sinensis</name>
    <name type="common">Mosquito</name>
    <dbReference type="NCBI Taxonomy" id="74873"/>
    <lineage>
        <taxon>Eukaryota</taxon>
        <taxon>Metazoa</taxon>
        <taxon>Ecdysozoa</taxon>
        <taxon>Arthropoda</taxon>
        <taxon>Hexapoda</taxon>
        <taxon>Insecta</taxon>
        <taxon>Pterygota</taxon>
        <taxon>Neoptera</taxon>
        <taxon>Endopterygota</taxon>
        <taxon>Diptera</taxon>
        <taxon>Nematocera</taxon>
        <taxon>Culicoidea</taxon>
        <taxon>Culicidae</taxon>
        <taxon>Anophelinae</taxon>
        <taxon>Anopheles</taxon>
    </lineage>
</organism>
<evidence type="ECO:0000313" key="1">
    <source>
        <dbReference type="EMBL" id="KFB45168.1"/>
    </source>
</evidence>
<reference evidence="2" key="2">
    <citation type="submission" date="2020-05" db="UniProtKB">
        <authorList>
            <consortium name="EnsemblMetazoa"/>
        </authorList>
    </citation>
    <scope>IDENTIFICATION</scope>
</reference>
<proteinExistence type="predicted"/>
<dbReference type="Proteomes" id="UP000030765">
    <property type="component" value="Unassembled WGS sequence"/>
</dbReference>
<dbReference type="VEuPathDB" id="VectorBase:ASIC013126"/>
<sequence length="92" mass="9832">MPETVASPSLVTIGAGVPSTQLAYERLQSEGSLPLADDRSRYDRTAADVPFRGAVFRDGWIPCEAIFVTGSGSGAAPIFKYCRNTVGLRLPE</sequence>
<dbReference type="AlphaFoldDB" id="A0A084W4M4"/>
<accession>A0A084W4M4</accession>